<name>A0A8I1E9Q6_PSEPU</name>
<accession>A0A8I1E9Q6</accession>
<sequence length="180" mass="20355">MKLCEQTLGMSVLAHGESVHAYYQDLRDHILDGTSLKLEWKLPEWIKDPALWERRLDEETLASYMVAHDCGKPFCREVDQEGRVHFPDHAAVSAEIWRAVGGSEQEAVLMSLDMAVHTMKAEELDEFCKRPEAASLLIAGFCEIHSNAAMFGGIDSTSFKMKWKHIDRRGKQIVKSLVPA</sequence>
<gene>
    <name evidence="1" type="ORF">JEU22_00395</name>
</gene>
<comment type="caution">
    <text evidence="1">The sequence shown here is derived from an EMBL/GenBank/DDBJ whole genome shotgun (WGS) entry which is preliminary data.</text>
</comment>
<organism evidence="1 2">
    <name type="scientific">Pseudomonas putida</name>
    <name type="common">Arthrobacter siderocapsulatus</name>
    <dbReference type="NCBI Taxonomy" id="303"/>
    <lineage>
        <taxon>Bacteria</taxon>
        <taxon>Pseudomonadati</taxon>
        <taxon>Pseudomonadota</taxon>
        <taxon>Gammaproteobacteria</taxon>
        <taxon>Pseudomonadales</taxon>
        <taxon>Pseudomonadaceae</taxon>
        <taxon>Pseudomonas</taxon>
    </lineage>
</organism>
<evidence type="ECO:0000313" key="2">
    <source>
        <dbReference type="Proteomes" id="UP000637061"/>
    </source>
</evidence>
<protein>
    <submittedName>
        <fullName evidence="1">HD domain-containing protein</fullName>
    </submittedName>
</protein>
<dbReference type="Proteomes" id="UP000637061">
    <property type="component" value="Unassembled WGS sequence"/>
</dbReference>
<reference evidence="1" key="1">
    <citation type="submission" date="2020-12" db="EMBL/GenBank/DDBJ databases">
        <title>Enhanced detection system for hospital associated transmission using whole genome sequencing surveillance.</title>
        <authorList>
            <person name="Harrison L.H."/>
            <person name="Van Tyne D."/>
            <person name="Marsh J.W."/>
            <person name="Griffith M.P."/>
            <person name="Snyder D.J."/>
            <person name="Cooper V.S."/>
            <person name="Mustapha M."/>
        </authorList>
    </citation>
    <scope>NUCLEOTIDE SEQUENCE</scope>
    <source>
        <strain evidence="1">PSB00042</strain>
    </source>
</reference>
<proteinExistence type="predicted"/>
<evidence type="ECO:0000313" key="1">
    <source>
        <dbReference type="EMBL" id="MBI6882389.1"/>
    </source>
</evidence>
<dbReference type="AlphaFoldDB" id="A0A8I1E9Q6"/>
<dbReference type="EMBL" id="JAEHTE010000001">
    <property type="protein sequence ID" value="MBI6882389.1"/>
    <property type="molecule type" value="Genomic_DNA"/>
</dbReference>